<gene>
    <name evidence="2" type="ORF">UX78_C0002G0107</name>
</gene>
<dbReference type="AlphaFoldDB" id="A0A0G1RIM7"/>
<protein>
    <submittedName>
        <fullName evidence="2">Uncharacterized protein</fullName>
    </submittedName>
</protein>
<organism evidence="2 3">
    <name type="scientific">Candidatus Amesbacteria bacterium GW2011_GWA2_47_11</name>
    <dbReference type="NCBI Taxonomy" id="1618357"/>
    <lineage>
        <taxon>Bacteria</taxon>
        <taxon>Candidatus Amesiibacteriota</taxon>
    </lineage>
</organism>
<sequence>MSEFPSPFRPESHDTGSGITIETGDAQVTLPPEAAKNLIFLILRYRFLRLLHLTKEIIIALATKRRH</sequence>
<evidence type="ECO:0000313" key="2">
    <source>
        <dbReference type="EMBL" id="KKU56927.1"/>
    </source>
</evidence>
<name>A0A0G1RIM7_9BACT</name>
<dbReference type="Proteomes" id="UP000034607">
    <property type="component" value="Unassembled WGS sequence"/>
</dbReference>
<feature type="region of interest" description="Disordered" evidence="1">
    <location>
        <begin position="1"/>
        <end position="24"/>
    </location>
</feature>
<proteinExistence type="predicted"/>
<comment type="caution">
    <text evidence="2">The sequence shown here is derived from an EMBL/GenBank/DDBJ whole genome shotgun (WGS) entry which is preliminary data.</text>
</comment>
<evidence type="ECO:0000256" key="1">
    <source>
        <dbReference type="SAM" id="MobiDB-lite"/>
    </source>
</evidence>
<dbReference type="EMBL" id="LCNM01000002">
    <property type="protein sequence ID" value="KKU56927.1"/>
    <property type="molecule type" value="Genomic_DNA"/>
</dbReference>
<reference evidence="2 3" key="1">
    <citation type="journal article" date="2015" name="Nature">
        <title>rRNA introns, odd ribosomes, and small enigmatic genomes across a large radiation of phyla.</title>
        <authorList>
            <person name="Brown C.T."/>
            <person name="Hug L.A."/>
            <person name="Thomas B.C."/>
            <person name="Sharon I."/>
            <person name="Castelle C.J."/>
            <person name="Singh A."/>
            <person name="Wilkins M.J."/>
            <person name="Williams K.H."/>
            <person name="Banfield J.F."/>
        </authorList>
    </citation>
    <scope>NUCLEOTIDE SEQUENCE [LARGE SCALE GENOMIC DNA]</scope>
</reference>
<accession>A0A0G1RIM7</accession>
<evidence type="ECO:0000313" key="3">
    <source>
        <dbReference type="Proteomes" id="UP000034607"/>
    </source>
</evidence>